<dbReference type="GO" id="GO:0016757">
    <property type="term" value="F:glycosyltransferase activity"/>
    <property type="evidence" value="ECO:0007669"/>
    <property type="project" value="TreeGrafter"/>
</dbReference>
<dbReference type="NCBIfam" id="TIGR03087">
    <property type="entry name" value="stp1"/>
    <property type="match status" value="1"/>
</dbReference>
<dbReference type="CDD" id="cd02440">
    <property type="entry name" value="AdoMet_MTases"/>
    <property type="match status" value="1"/>
</dbReference>
<dbReference type="Pfam" id="PF13692">
    <property type="entry name" value="Glyco_trans_1_4"/>
    <property type="match status" value="1"/>
</dbReference>
<protein>
    <recommendedName>
        <fullName evidence="2">Glycosyltransferase subfamily 4-like N-terminal domain-containing protein</fullName>
    </recommendedName>
</protein>
<evidence type="ECO:0000259" key="2">
    <source>
        <dbReference type="Pfam" id="PF13439"/>
    </source>
</evidence>
<dbReference type="Gene3D" id="3.40.50.2000">
    <property type="entry name" value="Glycogen Phosphorylase B"/>
    <property type="match status" value="2"/>
</dbReference>
<name>A0A0F9XCG0_9ZZZZ</name>
<dbReference type="SUPFAM" id="SSF53335">
    <property type="entry name" value="S-adenosyl-L-methionine-dependent methyltransferases"/>
    <property type="match status" value="1"/>
</dbReference>
<dbReference type="Pfam" id="PF13439">
    <property type="entry name" value="Glyco_transf_4"/>
    <property type="match status" value="1"/>
</dbReference>
<dbReference type="Gene3D" id="3.40.50.150">
    <property type="entry name" value="Vaccinia Virus protein VP39"/>
    <property type="match status" value="1"/>
</dbReference>
<dbReference type="InterPro" id="IPR017521">
    <property type="entry name" value="Sugar_tfrase_PEP-CTERM_Stp1"/>
</dbReference>
<evidence type="ECO:0000313" key="3">
    <source>
        <dbReference type="EMBL" id="KKN89418.1"/>
    </source>
</evidence>
<feature type="region of interest" description="Disordered" evidence="1">
    <location>
        <begin position="402"/>
        <end position="424"/>
    </location>
</feature>
<dbReference type="EMBL" id="LAZR01000119">
    <property type="protein sequence ID" value="KKN89418.1"/>
    <property type="molecule type" value="Genomic_DNA"/>
</dbReference>
<organism evidence="3">
    <name type="scientific">marine sediment metagenome</name>
    <dbReference type="NCBI Taxonomy" id="412755"/>
    <lineage>
        <taxon>unclassified sequences</taxon>
        <taxon>metagenomes</taxon>
        <taxon>ecological metagenomes</taxon>
    </lineage>
</organism>
<accession>A0A0F9XCG0</accession>
<dbReference type="PANTHER" id="PTHR45947">
    <property type="entry name" value="SULFOQUINOVOSYL TRANSFERASE SQD2"/>
    <property type="match status" value="1"/>
</dbReference>
<dbReference type="SUPFAM" id="SSF53756">
    <property type="entry name" value="UDP-Glycosyltransferase/glycogen phosphorylase"/>
    <property type="match status" value="1"/>
</dbReference>
<evidence type="ECO:0000256" key="1">
    <source>
        <dbReference type="SAM" id="MobiDB-lite"/>
    </source>
</evidence>
<comment type="caution">
    <text evidence="3">The sequence shown here is derived from an EMBL/GenBank/DDBJ whole genome shotgun (WGS) entry which is preliminary data.</text>
</comment>
<dbReference type="Pfam" id="PF13489">
    <property type="entry name" value="Methyltransf_23"/>
    <property type="match status" value="1"/>
</dbReference>
<proteinExistence type="predicted"/>
<dbReference type="InterPro" id="IPR029063">
    <property type="entry name" value="SAM-dependent_MTases_sf"/>
</dbReference>
<sequence>MSDSARKRLLFVAHRLPYPPNKGERVRAFHEIVELSKTFDVTVAAPYRRETEAAHAEGLRPWCRNVLAVPIGRLGMVRAAMSLLTGRSASQGVFVPRSFQATVAAEHAHRSFDVVVGYSSSMLPCVLAIDAPVRVMDLVDADSAKWSGYARTGRRLDRWAYRAEARAVAHLERQAIEQCDATIVVSDAEAAALGEAGSRVHVIGNGVDADHFDPQAVRPADLGPAALVFVGTMDYRPNVQAVGWFVRCVWPLIRRKVANATFTIVGRQPTAAVRRLAQTPGVTVTGTVPDVRPYFAAAGAVVCPLQATVGVPNKLLEAAAMARCVIASPAALRGLAFEADRDILSAESAEQWADLAGRALTESAWAEKLGAAARQHVVASYTWHERLQPLVDLCRGFTDDGEAGETAQAEPSIETTVSEPKTRRQRKQDRCWAMVRRHYYDRGWRHAYKLFEDAVADTVRPGSVVLDAGCGQSFPLAEFLSSLQAEVHGVDIDVDPVAADRPGVTVTQGPLERTAYDDDTFDIIACRCVLEHLVKPAVVLEELHRILKPGGRVVFLTPNRYDYVSVLATLIPQSAHRWVVARLEGRSKAETFPTHYHANSKRALHRLAGRTGFHLQRVSYHNCYPAMFMHHPMLCRLGIAWDQLVCRVKGLNWLQGWLLGVLESTKSPQTPMAEGRGEAA</sequence>
<dbReference type="PANTHER" id="PTHR45947:SF3">
    <property type="entry name" value="SULFOQUINOVOSYL TRANSFERASE SQD2"/>
    <property type="match status" value="1"/>
</dbReference>
<reference evidence="3" key="1">
    <citation type="journal article" date="2015" name="Nature">
        <title>Complex archaea that bridge the gap between prokaryotes and eukaryotes.</title>
        <authorList>
            <person name="Spang A."/>
            <person name="Saw J.H."/>
            <person name="Jorgensen S.L."/>
            <person name="Zaremba-Niedzwiedzka K."/>
            <person name="Martijn J."/>
            <person name="Lind A.E."/>
            <person name="van Eijk R."/>
            <person name="Schleper C."/>
            <person name="Guy L."/>
            <person name="Ettema T.J."/>
        </authorList>
    </citation>
    <scope>NUCLEOTIDE SEQUENCE</scope>
</reference>
<dbReference type="AlphaFoldDB" id="A0A0F9XCG0"/>
<gene>
    <name evidence="3" type="ORF">LCGC14_0239250</name>
</gene>
<dbReference type="CDD" id="cd03801">
    <property type="entry name" value="GT4_PimA-like"/>
    <property type="match status" value="1"/>
</dbReference>
<feature type="domain" description="Glycosyltransferase subfamily 4-like N-terminal" evidence="2">
    <location>
        <begin position="157"/>
        <end position="210"/>
    </location>
</feature>
<dbReference type="InterPro" id="IPR028098">
    <property type="entry name" value="Glyco_trans_4-like_N"/>
</dbReference>
<dbReference type="InterPro" id="IPR050194">
    <property type="entry name" value="Glycosyltransferase_grp1"/>
</dbReference>